<dbReference type="InterPro" id="IPR013189">
    <property type="entry name" value="Glyco_hydro_32_C"/>
</dbReference>
<dbReference type="AlphaFoldDB" id="A0A4R1LA15"/>
<dbReference type="GO" id="GO:0005975">
    <property type="term" value="P:carbohydrate metabolic process"/>
    <property type="evidence" value="ECO:0007669"/>
    <property type="project" value="InterPro"/>
</dbReference>
<dbReference type="InterPro" id="IPR018053">
    <property type="entry name" value="Glyco_hydro_32_AS"/>
</dbReference>
<dbReference type="Pfam" id="PF00251">
    <property type="entry name" value="Glyco_hydro_32N"/>
    <property type="match status" value="1"/>
</dbReference>
<dbReference type="Gene3D" id="2.115.10.20">
    <property type="entry name" value="Glycosyl hydrolase domain, family 43"/>
    <property type="match status" value="1"/>
</dbReference>
<dbReference type="PROSITE" id="PS51318">
    <property type="entry name" value="TAT"/>
    <property type="match status" value="1"/>
</dbReference>
<dbReference type="SUPFAM" id="SSF49899">
    <property type="entry name" value="Concanavalin A-like lectins/glucanases"/>
    <property type="match status" value="1"/>
</dbReference>
<dbReference type="EMBL" id="SMGK01000002">
    <property type="protein sequence ID" value="TCK74227.1"/>
    <property type="molecule type" value="Genomic_DNA"/>
</dbReference>
<evidence type="ECO:0000256" key="4">
    <source>
        <dbReference type="ARBA" id="ARBA00023295"/>
    </source>
</evidence>
<dbReference type="EC" id="3.2.1.26" evidence="2"/>
<feature type="domain" description="Glycosyl hydrolase family 32 C-terminal" evidence="7">
    <location>
        <begin position="391"/>
        <end position="477"/>
    </location>
</feature>
<dbReference type="InterPro" id="IPR023296">
    <property type="entry name" value="Glyco_hydro_beta-prop_sf"/>
</dbReference>
<keyword evidence="4 5" id="KW-0326">Glycosidase</keyword>
<dbReference type="InterPro" id="IPR001362">
    <property type="entry name" value="Glyco_hydro_32"/>
</dbReference>
<feature type="domain" description="Glycosyl hydrolase family 32 N-terminal" evidence="6">
    <location>
        <begin position="58"/>
        <end position="362"/>
    </location>
</feature>
<keyword evidence="3 5" id="KW-0378">Hydrolase</keyword>
<dbReference type="CDD" id="cd08996">
    <property type="entry name" value="GH32_FFase"/>
    <property type="match status" value="1"/>
</dbReference>
<evidence type="ECO:0000256" key="1">
    <source>
        <dbReference type="ARBA" id="ARBA00009902"/>
    </source>
</evidence>
<accession>A0A4R1LA15</accession>
<sequence>MNLPERGAILCPMPITRRSFLRSSLAVPASAALARTLPVQKYHTRNRIALDPNRPQYHLLPARNWMNDPNGPIYWNGNYHLFYQYNPNAAIWGDMHWAHAMSPDLIHWQHLPIALSPTPGGPDSEGCFSGSAVNFNGTPTLIYTGVKAVPPAEATLRDGTHNFRESQCLATSSDPQLKTWTKLPQPVVPTPPPNLDVTGFRDPCLWQEGSWWYMGIGSGSQDVGGCVLLYRSLDLRSWTYMHRLANGSDEGRQTSDPVASGDMWECPDFFELNGQHVLLYSTERKVYWSTGKYDAKKQRFRIRQQGMLDHGAYYAPKSMLDADGNRVLWGWIQETRPEQEYARAGWAGLMSLPRVLTVGSDGLLRIQPSTRLETLREGQLPLHFAEGNATLTLRELRAELELTLNAGGGIVDLSLGNPTGRPTVWSFDPDAGSVRIDGARLPQALDDSQPMKVRFFLDASVVELFVNGALACTTRIYGLTPGVARLTLHDPHHSLTESAFWHIKPISPDRLTT</sequence>
<evidence type="ECO:0000313" key="9">
    <source>
        <dbReference type="Proteomes" id="UP000295210"/>
    </source>
</evidence>
<evidence type="ECO:0000256" key="3">
    <source>
        <dbReference type="ARBA" id="ARBA00022801"/>
    </source>
</evidence>
<dbReference type="PROSITE" id="PS00609">
    <property type="entry name" value="GLYCOSYL_HYDROL_F32"/>
    <property type="match status" value="1"/>
</dbReference>
<organism evidence="8 9">
    <name type="scientific">Acidipila rosea</name>
    <dbReference type="NCBI Taxonomy" id="768535"/>
    <lineage>
        <taxon>Bacteria</taxon>
        <taxon>Pseudomonadati</taxon>
        <taxon>Acidobacteriota</taxon>
        <taxon>Terriglobia</taxon>
        <taxon>Terriglobales</taxon>
        <taxon>Acidobacteriaceae</taxon>
        <taxon>Acidipila</taxon>
    </lineage>
</organism>
<evidence type="ECO:0000256" key="2">
    <source>
        <dbReference type="ARBA" id="ARBA00012758"/>
    </source>
</evidence>
<dbReference type="InterPro" id="IPR013148">
    <property type="entry name" value="Glyco_hydro_32_N"/>
</dbReference>
<reference evidence="8 9" key="1">
    <citation type="submission" date="2019-03" db="EMBL/GenBank/DDBJ databases">
        <title>Genomic Encyclopedia of Type Strains, Phase IV (KMG-IV): sequencing the most valuable type-strain genomes for metagenomic binning, comparative biology and taxonomic classification.</title>
        <authorList>
            <person name="Goeker M."/>
        </authorList>
    </citation>
    <scope>NUCLEOTIDE SEQUENCE [LARGE SCALE GENOMIC DNA]</scope>
    <source>
        <strain evidence="8 9">DSM 103428</strain>
    </source>
</reference>
<dbReference type="SMART" id="SM00640">
    <property type="entry name" value="Glyco_32"/>
    <property type="match status" value="1"/>
</dbReference>
<dbReference type="PANTHER" id="PTHR43101">
    <property type="entry name" value="BETA-FRUCTOSIDASE"/>
    <property type="match status" value="1"/>
</dbReference>
<dbReference type="InterPro" id="IPR013320">
    <property type="entry name" value="ConA-like_dom_sf"/>
</dbReference>
<dbReference type="Gene3D" id="2.60.120.560">
    <property type="entry name" value="Exo-inulinase, domain 1"/>
    <property type="match status" value="1"/>
</dbReference>
<dbReference type="SUPFAM" id="SSF75005">
    <property type="entry name" value="Arabinanase/levansucrase/invertase"/>
    <property type="match status" value="1"/>
</dbReference>
<evidence type="ECO:0000259" key="7">
    <source>
        <dbReference type="Pfam" id="PF08244"/>
    </source>
</evidence>
<evidence type="ECO:0000313" key="8">
    <source>
        <dbReference type="EMBL" id="TCK74227.1"/>
    </source>
</evidence>
<keyword evidence="9" id="KW-1185">Reference proteome</keyword>
<evidence type="ECO:0000259" key="6">
    <source>
        <dbReference type="Pfam" id="PF00251"/>
    </source>
</evidence>
<proteinExistence type="inferred from homology"/>
<gene>
    <name evidence="8" type="ORF">C7378_1849</name>
</gene>
<dbReference type="GO" id="GO:0004564">
    <property type="term" value="F:beta-fructofuranosidase activity"/>
    <property type="evidence" value="ECO:0007669"/>
    <property type="project" value="UniProtKB-EC"/>
</dbReference>
<comment type="caution">
    <text evidence="8">The sequence shown here is derived from an EMBL/GenBank/DDBJ whole genome shotgun (WGS) entry which is preliminary data.</text>
</comment>
<name>A0A4R1LA15_9BACT</name>
<evidence type="ECO:0000256" key="5">
    <source>
        <dbReference type="RuleBase" id="RU362110"/>
    </source>
</evidence>
<dbReference type="Pfam" id="PF08244">
    <property type="entry name" value="Glyco_hydro_32C"/>
    <property type="match status" value="1"/>
</dbReference>
<dbReference type="Proteomes" id="UP000295210">
    <property type="component" value="Unassembled WGS sequence"/>
</dbReference>
<comment type="similarity">
    <text evidence="1 5">Belongs to the glycosyl hydrolase 32 family.</text>
</comment>
<dbReference type="PANTHER" id="PTHR43101:SF1">
    <property type="entry name" value="BETA-FRUCTOSIDASE"/>
    <property type="match status" value="1"/>
</dbReference>
<protein>
    <recommendedName>
        <fullName evidence="2">beta-fructofuranosidase</fullName>
        <ecNumber evidence="2">3.2.1.26</ecNumber>
    </recommendedName>
</protein>
<dbReference type="InterPro" id="IPR006311">
    <property type="entry name" value="TAT_signal"/>
</dbReference>
<dbReference type="InterPro" id="IPR051214">
    <property type="entry name" value="GH32_Enzymes"/>
</dbReference>